<proteinExistence type="predicted"/>
<name>A0ABS5U4R6_9BACT</name>
<dbReference type="InterPro" id="IPR000845">
    <property type="entry name" value="Nucleoside_phosphorylase_d"/>
</dbReference>
<dbReference type="Proteomes" id="UP000784128">
    <property type="component" value="Unassembled WGS sequence"/>
</dbReference>
<accession>A0ABS5U4R6</accession>
<keyword evidence="3" id="KW-1185">Reference proteome</keyword>
<evidence type="ECO:0000313" key="3">
    <source>
        <dbReference type="Proteomes" id="UP000784128"/>
    </source>
</evidence>
<dbReference type="EMBL" id="JAHDYS010000002">
    <property type="protein sequence ID" value="MBT1070643.1"/>
    <property type="molecule type" value="Genomic_DNA"/>
</dbReference>
<organism evidence="2 3">
    <name type="scientific">Pelotalea chapellei</name>
    <dbReference type="NCBI Taxonomy" id="44671"/>
    <lineage>
        <taxon>Bacteria</taxon>
        <taxon>Pseudomonadati</taxon>
        <taxon>Thermodesulfobacteriota</taxon>
        <taxon>Desulfuromonadia</taxon>
        <taxon>Geobacterales</taxon>
        <taxon>Geobacteraceae</taxon>
        <taxon>Pelotalea</taxon>
    </lineage>
</organism>
<dbReference type="Gene3D" id="3.40.50.1580">
    <property type="entry name" value="Nucleoside phosphorylase domain"/>
    <property type="match status" value="1"/>
</dbReference>
<evidence type="ECO:0000259" key="1">
    <source>
        <dbReference type="Pfam" id="PF01048"/>
    </source>
</evidence>
<comment type="caution">
    <text evidence="2">The sequence shown here is derived from an EMBL/GenBank/DDBJ whole genome shotgun (WGS) entry which is preliminary data.</text>
</comment>
<dbReference type="PANTHER" id="PTHR46832">
    <property type="entry name" value="5'-METHYLTHIOADENOSINE/S-ADENOSYLHOMOCYSTEINE NUCLEOSIDASE"/>
    <property type="match status" value="1"/>
</dbReference>
<dbReference type="PANTHER" id="PTHR46832:SF1">
    <property type="entry name" value="5'-METHYLTHIOADENOSINE_S-ADENOSYLHOMOCYSTEINE NUCLEOSIDASE"/>
    <property type="match status" value="1"/>
</dbReference>
<dbReference type="RefSeq" id="WP_214296358.1">
    <property type="nucleotide sequence ID" value="NZ_JAHDYS010000002.1"/>
</dbReference>
<dbReference type="CDD" id="cd17877">
    <property type="entry name" value="NP_MTAN-like"/>
    <property type="match status" value="1"/>
</dbReference>
<dbReference type="InterPro" id="IPR035994">
    <property type="entry name" value="Nucleoside_phosphorylase_sf"/>
</dbReference>
<gene>
    <name evidence="2" type="ORF">KJB30_02495</name>
</gene>
<evidence type="ECO:0000313" key="2">
    <source>
        <dbReference type="EMBL" id="MBT1070643.1"/>
    </source>
</evidence>
<reference evidence="2 3" key="1">
    <citation type="submission" date="2021-05" db="EMBL/GenBank/DDBJ databases">
        <title>The draft genome of Geobacter chapellei DSM 13688.</title>
        <authorList>
            <person name="Xu Z."/>
            <person name="Masuda Y."/>
            <person name="Itoh H."/>
            <person name="Senoo K."/>
        </authorList>
    </citation>
    <scope>NUCLEOTIDE SEQUENCE [LARGE SCALE GENOMIC DNA]</scope>
    <source>
        <strain evidence="2 3">DSM 13688</strain>
    </source>
</reference>
<sequence>MKIAIVTAMPEETGAVLQGAHQKKKGMVNGRHTCRCSITGHEIMLVEAGMGLLNAGWAATLAAEDKPDLIISAGFGGGVVAGLSVGEVVMAEQVLQWDGTGFEEVAVGFYGRNSAADAMALPRGCFITGDGILRKDELASHLTNANKPVVEMETAAVARVAAGNGIPFLGIRAISDAWDEELSFSINEFCDDTMRIRPAKVLATILKRPSIIPQLIRLARNSKAAAASLGKAMERLLKQI</sequence>
<dbReference type="SUPFAM" id="SSF53167">
    <property type="entry name" value="Purine and uridine phosphorylases"/>
    <property type="match status" value="1"/>
</dbReference>
<feature type="domain" description="Nucleoside phosphorylase" evidence="1">
    <location>
        <begin position="2"/>
        <end position="207"/>
    </location>
</feature>
<dbReference type="Pfam" id="PF01048">
    <property type="entry name" value="PNP_UDP_1"/>
    <property type="match status" value="1"/>
</dbReference>
<protein>
    <submittedName>
        <fullName evidence="2">Nucleoside phosphorylase</fullName>
    </submittedName>
</protein>